<protein>
    <submittedName>
        <fullName evidence="1">Uncharacterized protein</fullName>
    </submittedName>
</protein>
<dbReference type="AlphaFoldDB" id="A0A0D7A7L7"/>
<dbReference type="EMBL" id="KN882034">
    <property type="protein sequence ID" value="KIY46354.1"/>
    <property type="molecule type" value="Genomic_DNA"/>
</dbReference>
<dbReference type="Proteomes" id="UP000054144">
    <property type="component" value="Unassembled WGS sequence"/>
</dbReference>
<dbReference type="Gene3D" id="3.60.130.30">
    <property type="match status" value="1"/>
</dbReference>
<keyword evidence="2" id="KW-1185">Reference proteome</keyword>
<gene>
    <name evidence="1" type="ORF">FISHEDRAFT_47407</name>
</gene>
<sequence>LKHPTERLKYIEAMHSHPGIVRIAGFQSTCLALYYLKIYKYVLDSMRRLYGHHDTLVPNFKSSVYPTTSVNLGPQTVCYAHFDDGNSPNIPCTVTALGKFNHQHGGQMYWPQVGISVDFPSGSSIALPSSFLEHGNIAVAAGEKRMSVTQYCPGGLLRWVEYGFQSGKSLDATAAGRVKKLAINGPPDACWCMTLDMYSTISDLVGHGTNRCSNV</sequence>
<proteinExistence type="predicted"/>
<feature type="non-terminal residue" evidence="1">
    <location>
        <position position="1"/>
    </location>
</feature>
<accession>A0A0D7A7L7</accession>
<evidence type="ECO:0000313" key="2">
    <source>
        <dbReference type="Proteomes" id="UP000054144"/>
    </source>
</evidence>
<organism evidence="1 2">
    <name type="scientific">Fistulina hepatica ATCC 64428</name>
    <dbReference type="NCBI Taxonomy" id="1128425"/>
    <lineage>
        <taxon>Eukaryota</taxon>
        <taxon>Fungi</taxon>
        <taxon>Dikarya</taxon>
        <taxon>Basidiomycota</taxon>
        <taxon>Agaricomycotina</taxon>
        <taxon>Agaricomycetes</taxon>
        <taxon>Agaricomycetidae</taxon>
        <taxon>Agaricales</taxon>
        <taxon>Fistulinaceae</taxon>
        <taxon>Fistulina</taxon>
    </lineage>
</organism>
<name>A0A0D7A7L7_9AGAR</name>
<reference evidence="1 2" key="1">
    <citation type="journal article" date="2015" name="Fungal Genet. Biol.">
        <title>Evolution of novel wood decay mechanisms in Agaricales revealed by the genome sequences of Fistulina hepatica and Cylindrobasidium torrendii.</title>
        <authorList>
            <person name="Floudas D."/>
            <person name="Held B.W."/>
            <person name="Riley R."/>
            <person name="Nagy L.G."/>
            <person name="Koehler G."/>
            <person name="Ransdell A.S."/>
            <person name="Younus H."/>
            <person name="Chow J."/>
            <person name="Chiniquy J."/>
            <person name="Lipzen A."/>
            <person name="Tritt A."/>
            <person name="Sun H."/>
            <person name="Haridas S."/>
            <person name="LaButti K."/>
            <person name="Ohm R.A."/>
            <person name="Kues U."/>
            <person name="Blanchette R.A."/>
            <person name="Grigoriev I.V."/>
            <person name="Minto R.E."/>
            <person name="Hibbett D.S."/>
        </authorList>
    </citation>
    <scope>NUCLEOTIDE SEQUENCE [LARGE SCALE GENOMIC DNA]</scope>
    <source>
        <strain evidence="1 2">ATCC 64428</strain>
    </source>
</reference>
<dbReference type="OrthoDB" id="3245313at2759"/>
<evidence type="ECO:0000313" key="1">
    <source>
        <dbReference type="EMBL" id="KIY46354.1"/>
    </source>
</evidence>